<evidence type="ECO:0000256" key="5">
    <source>
        <dbReference type="ARBA" id="ARBA00037324"/>
    </source>
</evidence>
<evidence type="ECO:0000256" key="7">
    <source>
        <dbReference type="SAM" id="Coils"/>
    </source>
</evidence>
<dbReference type="InterPro" id="IPR011948">
    <property type="entry name" value="Dullard_phosphatase"/>
</dbReference>
<evidence type="ECO:0000256" key="4">
    <source>
        <dbReference type="ARBA" id="ARBA00023054"/>
    </source>
</evidence>
<dbReference type="OrthoDB" id="277011at2759"/>
<dbReference type="SMART" id="SM00577">
    <property type="entry name" value="CPDc"/>
    <property type="match status" value="1"/>
</dbReference>
<protein>
    <submittedName>
        <fullName evidence="11">CTD small phosphatase-like protein 2</fullName>
    </submittedName>
</protein>
<keyword evidence="3" id="KW-0904">Protein phosphatase</keyword>
<evidence type="ECO:0000256" key="1">
    <source>
        <dbReference type="ARBA" id="ARBA00007796"/>
    </source>
</evidence>
<evidence type="ECO:0000256" key="3">
    <source>
        <dbReference type="ARBA" id="ARBA00022912"/>
    </source>
</evidence>
<dbReference type="FunFam" id="3.40.50.1000:FF:000015">
    <property type="entry name" value="CTD small phosphatase-like protein 2"/>
    <property type="match status" value="1"/>
</dbReference>
<gene>
    <name evidence="11" type="primary">LOC113788872</name>
</gene>
<dbReference type="KEGG" id="dpte:113788872"/>
<dbReference type="PANTHER" id="PTHR19423">
    <property type="entry name" value="SH3 DOMAIN-BINDING PROTEIN 5"/>
    <property type="match status" value="1"/>
</dbReference>
<dbReference type="GO" id="GO:0005737">
    <property type="term" value="C:cytoplasm"/>
    <property type="evidence" value="ECO:0007669"/>
    <property type="project" value="TreeGrafter"/>
</dbReference>
<sequence>MYDLNDYDIKSSSSSSASKAATTIPKSSSIIIEKLNNVDMDPDPRVQVELENLNTSTEFINKLELELEKARLEFNNLLTESAVKIESLSKKLGTSINKARPYYETRQIANELHQKAQKEALRYEQATIEHNNAKEIVQLAEQTIQQNSDIELEQLLTKSAEKVNQSESERQAAEKQHLITSREYSITEQNLSKLHNQLKRSIVKASMETRRNFLELNNYANQHRLQLLPYFEMKAQFNQMLEEQIMKIRSYETRVNKAKQNYTKALKRLEELNNKIYEQRLSSSSSGSSESESGSSSPSSMENSSSTTTTTTLITNEELEQFLDPYYFIRNLPPLTPDMQPQRCPVLPLKTRSSPEFTLVLDLDETLVHCSLTKLDDATFSFPVTFQECEYMIYVRTRPFFKEFLEHVSRMFEVILFTASKKVYADKLLNLLDPNRKLVKYRLFREHCVCVSGNYIKDLTILGRDLSKTIIIDNSPQAFGYQLENGIPIESWFMDKNDNELLKLIPFLEDLITQNEDVRPHICNRFHSNYTSQFQQQQQQ</sequence>
<name>A0A6P6XMY1_DERPT</name>
<keyword evidence="10" id="KW-1185">Reference proteome</keyword>
<evidence type="ECO:0000256" key="2">
    <source>
        <dbReference type="ARBA" id="ARBA00022801"/>
    </source>
</evidence>
<dbReference type="Pfam" id="PF05276">
    <property type="entry name" value="SH3BP5"/>
    <property type="match status" value="1"/>
</dbReference>
<dbReference type="InterPro" id="IPR004274">
    <property type="entry name" value="FCP1_dom"/>
</dbReference>
<dbReference type="RefSeq" id="XP_027194133.1">
    <property type="nucleotide sequence ID" value="XM_027338332.1"/>
</dbReference>
<comment type="similarity">
    <text evidence="1">Belongs to the SH3BP5 family.</text>
</comment>
<evidence type="ECO:0000259" key="9">
    <source>
        <dbReference type="PROSITE" id="PS50969"/>
    </source>
</evidence>
<dbReference type="GO" id="GO:0004721">
    <property type="term" value="F:phosphoprotein phosphatase activity"/>
    <property type="evidence" value="ECO:0007669"/>
    <property type="project" value="UniProtKB-KW"/>
</dbReference>
<dbReference type="Proteomes" id="UP000515146">
    <property type="component" value="Unplaced"/>
</dbReference>
<dbReference type="SUPFAM" id="SSF56784">
    <property type="entry name" value="HAD-like"/>
    <property type="match status" value="1"/>
</dbReference>
<dbReference type="GO" id="GO:0005634">
    <property type="term" value="C:nucleus"/>
    <property type="evidence" value="ECO:0007669"/>
    <property type="project" value="UniProtKB-ARBA"/>
</dbReference>
<feature type="region of interest" description="Disordered" evidence="8">
    <location>
        <begin position="279"/>
        <end position="310"/>
    </location>
</feature>
<feature type="domain" description="FCP1 homology" evidence="9">
    <location>
        <begin position="352"/>
        <end position="511"/>
    </location>
</feature>
<accession>A0A6P6XMY1</accession>
<feature type="coiled-coil region" evidence="7">
    <location>
        <begin position="241"/>
        <end position="279"/>
    </location>
</feature>
<keyword evidence="4 7" id="KW-0175">Coiled coil</keyword>
<dbReference type="GO" id="GO:0035556">
    <property type="term" value="P:intracellular signal transduction"/>
    <property type="evidence" value="ECO:0007669"/>
    <property type="project" value="InterPro"/>
</dbReference>
<dbReference type="InterPro" id="IPR007940">
    <property type="entry name" value="SH3BP5"/>
</dbReference>
<dbReference type="PROSITE" id="PS50969">
    <property type="entry name" value="FCP1"/>
    <property type="match status" value="1"/>
</dbReference>
<evidence type="ECO:0000256" key="8">
    <source>
        <dbReference type="SAM" id="MobiDB-lite"/>
    </source>
</evidence>
<evidence type="ECO:0000313" key="11">
    <source>
        <dbReference type="RefSeq" id="XP_027194133.1"/>
    </source>
</evidence>
<dbReference type="Gene3D" id="3.40.50.1000">
    <property type="entry name" value="HAD superfamily/HAD-like"/>
    <property type="match status" value="1"/>
</dbReference>
<dbReference type="CDD" id="cd07521">
    <property type="entry name" value="HAD_FCP1-like"/>
    <property type="match status" value="1"/>
</dbReference>
<reference evidence="11" key="1">
    <citation type="submission" date="2025-08" db="UniProtKB">
        <authorList>
            <consortium name="RefSeq"/>
        </authorList>
    </citation>
    <scope>IDENTIFICATION</scope>
    <source>
        <strain evidence="11">Airmid</strain>
    </source>
</reference>
<dbReference type="GO" id="GO:0004860">
    <property type="term" value="F:protein kinase inhibitor activity"/>
    <property type="evidence" value="ECO:0007669"/>
    <property type="project" value="TreeGrafter"/>
</dbReference>
<dbReference type="InterPro" id="IPR036412">
    <property type="entry name" value="HAD-like_sf"/>
</dbReference>
<dbReference type="PANTHER" id="PTHR19423:SF1">
    <property type="entry name" value="SH3 DOMAIN-BINDING PROTEIN 5"/>
    <property type="match status" value="1"/>
</dbReference>
<dbReference type="InParanoid" id="A0A6P6XMY1"/>
<organism evidence="10 11">
    <name type="scientific">Dermatophagoides pteronyssinus</name>
    <name type="common">European house dust mite</name>
    <dbReference type="NCBI Taxonomy" id="6956"/>
    <lineage>
        <taxon>Eukaryota</taxon>
        <taxon>Metazoa</taxon>
        <taxon>Ecdysozoa</taxon>
        <taxon>Arthropoda</taxon>
        <taxon>Chelicerata</taxon>
        <taxon>Arachnida</taxon>
        <taxon>Acari</taxon>
        <taxon>Acariformes</taxon>
        <taxon>Sarcoptiformes</taxon>
        <taxon>Astigmata</taxon>
        <taxon>Psoroptidia</taxon>
        <taxon>Analgoidea</taxon>
        <taxon>Pyroglyphidae</taxon>
        <taxon>Dermatophagoidinae</taxon>
        <taxon>Dermatophagoides</taxon>
    </lineage>
</organism>
<dbReference type="InterPro" id="IPR023214">
    <property type="entry name" value="HAD_sf"/>
</dbReference>
<evidence type="ECO:0000313" key="10">
    <source>
        <dbReference type="Proteomes" id="UP000515146"/>
    </source>
</evidence>
<feature type="coiled-coil region" evidence="7">
    <location>
        <begin position="106"/>
        <end position="176"/>
    </location>
</feature>
<proteinExistence type="inferred from homology"/>
<keyword evidence="2" id="KW-0378">Hydrolase</keyword>
<dbReference type="NCBIfam" id="TIGR02251">
    <property type="entry name" value="HIF-SF_euk"/>
    <property type="match status" value="1"/>
</dbReference>
<feature type="coiled-coil region" evidence="7">
    <location>
        <begin position="53"/>
        <end position="80"/>
    </location>
</feature>
<comment type="similarity">
    <text evidence="6">Belongs to the CTDSPL2 family.</text>
</comment>
<feature type="compositionally biased region" description="Low complexity" evidence="8">
    <location>
        <begin position="282"/>
        <end position="310"/>
    </location>
</feature>
<evidence type="ECO:0000256" key="6">
    <source>
        <dbReference type="ARBA" id="ARBA00038355"/>
    </source>
</evidence>
<dbReference type="Pfam" id="PF03031">
    <property type="entry name" value="NIF"/>
    <property type="match status" value="1"/>
</dbReference>
<dbReference type="AlphaFoldDB" id="A0A6P6XMY1"/>
<comment type="function">
    <text evidence="5">Probable phosphatase.</text>
</comment>